<dbReference type="PROSITE" id="PS51257">
    <property type="entry name" value="PROKAR_LIPOPROTEIN"/>
    <property type="match status" value="1"/>
</dbReference>
<accession>A0A975CFP8</accession>
<dbReference type="RefSeq" id="WP_208008693.1">
    <property type="nucleotide sequence ID" value="NZ_CP071796.1"/>
</dbReference>
<reference evidence="2" key="1">
    <citation type="submission" date="2021-03" db="EMBL/GenBank/DDBJ databases">
        <title>Ottowia sp. 27C isolated from the cloaca of a Giant Asian pond turtle (Heosemys grandis).</title>
        <authorList>
            <person name="Spergser J."/>
            <person name="Busse H.-J."/>
        </authorList>
    </citation>
    <scope>NUCLEOTIDE SEQUENCE</scope>
    <source>
        <strain evidence="2">27C</strain>
    </source>
</reference>
<evidence type="ECO:0000313" key="2">
    <source>
        <dbReference type="EMBL" id="QTD44952.1"/>
    </source>
</evidence>
<sequence length="173" mass="18632">MKALIGTSLAVAILALTGCATPVDRTAESPYCHKHRGIAAACTKENAPSLSKDQEAKQFVSDPSTLTLYVVRYWGDGDHPLEVSINSEAAMETVPNSMIRLRLKPGNHKVSFVAAGKAYERTIDGSAGDVKLLGITGTDWAWGSSSHGWSDDSDEEAKKKARQTRLIKDVSVM</sequence>
<feature type="signal peptide" evidence="1">
    <location>
        <begin position="1"/>
        <end position="22"/>
    </location>
</feature>
<dbReference type="KEGG" id="otd:J1M35_18175"/>
<evidence type="ECO:0000313" key="3">
    <source>
        <dbReference type="Proteomes" id="UP000663903"/>
    </source>
</evidence>
<keyword evidence="1" id="KW-0732">Signal</keyword>
<dbReference type="Proteomes" id="UP000663903">
    <property type="component" value="Chromosome"/>
</dbReference>
<gene>
    <name evidence="2" type="ORF">J1M35_18175</name>
</gene>
<keyword evidence="3" id="KW-1185">Reference proteome</keyword>
<proteinExistence type="predicted"/>
<dbReference type="AlphaFoldDB" id="A0A975CFP8"/>
<evidence type="ECO:0008006" key="4">
    <source>
        <dbReference type="Google" id="ProtNLM"/>
    </source>
</evidence>
<name>A0A975CFP8_9BURK</name>
<protein>
    <recommendedName>
        <fullName evidence="4">Lipoprotein</fullName>
    </recommendedName>
</protein>
<feature type="chain" id="PRO_5036948974" description="Lipoprotein" evidence="1">
    <location>
        <begin position="23"/>
        <end position="173"/>
    </location>
</feature>
<organism evidence="2 3">
    <name type="scientific">Ottowia testudinis</name>
    <dbReference type="NCBI Taxonomy" id="2816950"/>
    <lineage>
        <taxon>Bacteria</taxon>
        <taxon>Pseudomonadati</taxon>
        <taxon>Pseudomonadota</taxon>
        <taxon>Betaproteobacteria</taxon>
        <taxon>Burkholderiales</taxon>
        <taxon>Comamonadaceae</taxon>
        <taxon>Ottowia</taxon>
    </lineage>
</organism>
<evidence type="ECO:0000256" key="1">
    <source>
        <dbReference type="SAM" id="SignalP"/>
    </source>
</evidence>
<dbReference type="EMBL" id="CP071796">
    <property type="protein sequence ID" value="QTD44952.1"/>
    <property type="molecule type" value="Genomic_DNA"/>
</dbReference>